<protein>
    <submittedName>
        <fullName evidence="1">Uncharacterized protein</fullName>
    </submittedName>
</protein>
<evidence type="ECO:0000313" key="1">
    <source>
        <dbReference type="EMBL" id="KAF9444768.1"/>
    </source>
</evidence>
<dbReference type="AlphaFoldDB" id="A0A9P5X4N5"/>
<dbReference type="Proteomes" id="UP000807342">
    <property type="component" value="Unassembled WGS sequence"/>
</dbReference>
<gene>
    <name evidence="1" type="ORF">P691DRAFT_307285</name>
</gene>
<organism evidence="1 2">
    <name type="scientific">Macrolepiota fuliginosa MF-IS2</name>
    <dbReference type="NCBI Taxonomy" id="1400762"/>
    <lineage>
        <taxon>Eukaryota</taxon>
        <taxon>Fungi</taxon>
        <taxon>Dikarya</taxon>
        <taxon>Basidiomycota</taxon>
        <taxon>Agaricomycotina</taxon>
        <taxon>Agaricomycetes</taxon>
        <taxon>Agaricomycetidae</taxon>
        <taxon>Agaricales</taxon>
        <taxon>Agaricineae</taxon>
        <taxon>Agaricaceae</taxon>
        <taxon>Macrolepiota</taxon>
    </lineage>
</organism>
<reference evidence="1" key="1">
    <citation type="submission" date="2020-11" db="EMBL/GenBank/DDBJ databases">
        <authorList>
            <consortium name="DOE Joint Genome Institute"/>
            <person name="Ahrendt S."/>
            <person name="Riley R."/>
            <person name="Andreopoulos W."/>
            <person name="Labutti K."/>
            <person name="Pangilinan J."/>
            <person name="Ruiz-Duenas F.J."/>
            <person name="Barrasa J.M."/>
            <person name="Sanchez-Garcia M."/>
            <person name="Camarero S."/>
            <person name="Miyauchi S."/>
            <person name="Serrano A."/>
            <person name="Linde D."/>
            <person name="Babiker R."/>
            <person name="Drula E."/>
            <person name="Ayuso-Fernandez I."/>
            <person name="Pacheco R."/>
            <person name="Padilla G."/>
            <person name="Ferreira P."/>
            <person name="Barriuso J."/>
            <person name="Kellner H."/>
            <person name="Castanera R."/>
            <person name="Alfaro M."/>
            <person name="Ramirez L."/>
            <person name="Pisabarro A.G."/>
            <person name="Kuo A."/>
            <person name="Tritt A."/>
            <person name="Lipzen A."/>
            <person name="He G."/>
            <person name="Yan M."/>
            <person name="Ng V."/>
            <person name="Cullen D."/>
            <person name="Martin F."/>
            <person name="Rosso M.-N."/>
            <person name="Henrissat B."/>
            <person name="Hibbett D."/>
            <person name="Martinez A.T."/>
            <person name="Grigoriev I.V."/>
        </authorList>
    </citation>
    <scope>NUCLEOTIDE SEQUENCE</scope>
    <source>
        <strain evidence="1">MF-IS2</strain>
    </source>
</reference>
<comment type="caution">
    <text evidence="1">The sequence shown here is derived from an EMBL/GenBank/DDBJ whole genome shotgun (WGS) entry which is preliminary data.</text>
</comment>
<proteinExistence type="predicted"/>
<dbReference type="OrthoDB" id="2162449at2759"/>
<keyword evidence="2" id="KW-1185">Reference proteome</keyword>
<name>A0A9P5X4N5_9AGAR</name>
<accession>A0A9P5X4N5</accession>
<sequence>MGYSSYEQRAQCCFSCARAAALRITGSTVPDGVSPSKPRTLLTKERLAQTFANVPVCRDDCGSVYCSSNNRPKKLHRGSRRIRQRMVADRDPWHLG</sequence>
<evidence type="ECO:0000313" key="2">
    <source>
        <dbReference type="Proteomes" id="UP000807342"/>
    </source>
</evidence>
<dbReference type="EMBL" id="MU151349">
    <property type="protein sequence ID" value="KAF9444768.1"/>
    <property type="molecule type" value="Genomic_DNA"/>
</dbReference>